<gene>
    <name evidence="2" type="ORF">LCGC14_0593020</name>
</gene>
<accession>A0A0F9RHP6</accession>
<dbReference type="Pfam" id="PF12705">
    <property type="entry name" value="PDDEXK_1"/>
    <property type="match status" value="1"/>
</dbReference>
<sequence length="252" mass="29472">MKDIHISASNLRDFWACNKRYEYRITSSRASVATIYMKYGSVVHEGIEKYEIEGIPMEDIVEWSLKEWDRLHSAQSSFIGSIPKPPRSFKNMYKSYVENIVPEFPDDNAIIEKLFKIPFDKSRNIYITGKMDRIDEGGVYDWKTGAKPPSEHDLNDIQFYLYRWAHDKLYGELPEMVYYGHLASGKLYNIEVKPSLVINFENLLDRTAEAVYNGWQDEEARTGMGFPRIPGWQCNRCPFRGICDRELYESDS</sequence>
<feature type="domain" description="PD-(D/E)XK endonuclease-like" evidence="1">
    <location>
        <begin position="5"/>
        <end position="244"/>
    </location>
</feature>
<dbReference type="InterPro" id="IPR038726">
    <property type="entry name" value="PDDEXK_AddAB-type"/>
</dbReference>
<dbReference type="InterPro" id="IPR011604">
    <property type="entry name" value="PDDEXK-like_dom_sf"/>
</dbReference>
<dbReference type="AlphaFoldDB" id="A0A0F9RHP6"/>
<evidence type="ECO:0000259" key="1">
    <source>
        <dbReference type="Pfam" id="PF12705"/>
    </source>
</evidence>
<dbReference type="EMBL" id="LAZR01000932">
    <property type="protein sequence ID" value="KKN54324.1"/>
    <property type="molecule type" value="Genomic_DNA"/>
</dbReference>
<proteinExistence type="predicted"/>
<dbReference type="Gene3D" id="3.90.320.10">
    <property type="match status" value="1"/>
</dbReference>
<comment type="caution">
    <text evidence="2">The sequence shown here is derived from an EMBL/GenBank/DDBJ whole genome shotgun (WGS) entry which is preliminary data.</text>
</comment>
<name>A0A0F9RHP6_9ZZZZ</name>
<organism evidence="2">
    <name type="scientific">marine sediment metagenome</name>
    <dbReference type="NCBI Taxonomy" id="412755"/>
    <lineage>
        <taxon>unclassified sequences</taxon>
        <taxon>metagenomes</taxon>
        <taxon>ecological metagenomes</taxon>
    </lineage>
</organism>
<evidence type="ECO:0000313" key="2">
    <source>
        <dbReference type="EMBL" id="KKN54324.1"/>
    </source>
</evidence>
<reference evidence="2" key="1">
    <citation type="journal article" date="2015" name="Nature">
        <title>Complex archaea that bridge the gap between prokaryotes and eukaryotes.</title>
        <authorList>
            <person name="Spang A."/>
            <person name="Saw J.H."/>
            <person name="Jorgensen S.L."/>
            <person name="Zaremba-Niedzwiedzka K."/>
            <person name="Martijn J."/>
            <person name="Lind A.E."/>
            <person name="van Eijk R."/>
            <person name="Schleper C."/>
            <person name="Guy L."/>
            <person name="Ettema T.J."/>
        </authorList>
    </citation>
    <scope>NUCLEOTIDE SEQUENCE</scope>
</reference>
<protein>
    <recommendedName>
        <fullName evidence="1">PD-(D/E)XK endonuclease-like domain-containing protein</fullName>
    </recommendedName>
</protein>